<evidence type="ECO:0000256" key="1">
    <source>
        <dbReference type="SAM" id="Phobius"/>
    </source>
</evidence>
<gene>
    <name evidence="3" type="ORF">MalAC0309_1526</name>
</gene>
<keyword evidence="1" id="KW-0472">Membrane</keyword>
<feature type="domain" description="DUF1206" evidence="2">
    <location>
        <begin position="202"/>
        <end position="269"/>
    </location>
</feature>
<feature type="transmembrane region" description="Helical" evidence="1">
    <location>
        <begin position="244"/>
        <end position="265"/>
    </location>
</feature>
<name>A0A0U4WX58_9MICO</name>
<reference evidence="4" key="1">
    <citation type="submission" date="2015-12" db="EMBL/GenBank/DDBJ databases">
        <authorList>
            <person name="Shamseldin A."/>
            <person name="Moawad H."/>
            <person name="Abd El-Rahim W.M."/>
            <person name="Sadowsky M.J."/>
        </authorList>
    </citation>
    <scope>NUCLEOTIDE SEQUENCE [LARGE SCALE GENOMIC DNA]</scope>
    <source>
        <strain evidence="4">JAM AC0309</strain>
    </source>
</reference>
<dbReference type="InterPro" id="IPR009597">
    <property type="entry name" value="DUF1206"/>
</dbReference>
<reference evidence="3 4" key="2">
    <citation type="submission" date="2016-01" db="EMBL/GenBank/DDBJ databases">
        <title>Microcella alkaliphila JAM AC0309 whole genome shotgun sequence.</title>
        <authorList>
            <person name="Kurata A."/>
            <person name="Hirose Y."/>
            <person name="Kishimoto N."/>
            <person name="Kobayashi T."/>
        </authorList>
    </citation>
    <scope>NUCLEOTIDE SEQUENCE [LARGE SCALE GENOMIC DNA]</scope>
    <source>
        <strain evidence="3 4">JAM AC0309</strain>
    </source>
</reference>
<keyword evidence="1" id="KW-1133">Transmembrane helix</keyword>
<sequence>MPQTPSRSSARHATHRLHNSRVWRGLARTGFAVNGLLHILIGAIAIQLALPGGSDADADQGGALESLAATPFGGVLLWVVTAGLAALGLWLIVDGIIDRPEDGVAQHVAVAFAKGLTYLALSATATRVAIGGGGDSSGDAQSVTAALLEAPAGVVLVILAALIVLGIGVYFGVKGATQGFRDDIDTPGGGAGKAVIALGIGGYLAKGVALGAVGVLLGSAAIASDSARSTGLDGALRSLLELPFGGWVLGAVGAGLIAYGVYCFARARYARLD</sequence>
<dbReference type="KEGG" id="malk:MalAC0309_1526"/>
<feature type="transmembrane region" description="Helical" evidence="1">
    <location>
        <begin position="194"/>
        <end position="224"/>
    </location>
</feature>
<dbReference type="Pfam" id="PF06724">
    <property type="entry name" value="DUF1206"/>
    <property type="match status" value="3"/>
</dbReference>
<proteinExistence type="predicted"/>
<feature type="transmembrane region" description="Helical" evidence="1">
    <location>
        <begin position="75"/>
        <end position="97"/>
    </location>
</feature>
<evidence type="ECO:0000313" key="4">
    <source>
        <dbReference type="Proteomes" id="UP000218965"/>
    </source>
</evidence>
<organism evidence="3 4">
    <name type="scientific">Microcella alkaliphila</name>
    <dbReference type="NCBI Taxonomy" id="279828"/>
    <lineage>
        <taxon>Bacteria</taxon>
        <taxon>Bacillati</taxon>
        <taxon>Actinomycetota</taxon>
        <taxon>Actinomycetes</taxon>
        <taxon>Micrococcales</taxon>
        <taxon>Microbacteriaceae</taxon>
        <taxon>Microcella</taxon>
    </lineage>
</organism>
<dbReference type="EMBL" id="AP017315">
    <property type="protein sequence ID" value="BAU32378.1"/>
    <property type="molecule type" value="Genomic_DNA"/>
</dbReference>
<feature type="transmembrane region" description="Helical" evidence="1">
    <location>
        <begin position="31"/>
        <end position="50"/>
    </location>
</feature>
<feature type="transmembrane region" description="Helical" evidence="1">
    <location>
        <begin position="109"/>
        <end position="130"/>
    </location>
</feature>
<feature type="domain" description="DUF1206" evidence="2">
    <location>
        <begin position="111"/>
        <end position="177"/>
    </location>
</feature>
<accession>A0A0U4WX58</accession>
<dbReference type="RefSeq" id="WP_096421518.1">
    <property type="nucleotide sequence ID" value="NZ_AP017315.1"/>
</dbReference>
<feature type="domain" description="DUF1206" evidence="2">
    <location>
        <begin position="30"/>
        <end position="96"/>
    </location>
</feature>
<keyword evidence="1" id="KW-0812">Transmembrane</keyword>
<protein>
    <submittedName>
        <fullName evidence="3">Putative integral membrane protein</fullName>
    </submittedName>
</protein>
<evidence type="ECO:0000259" key="2">
    <source>
        <dbReference type="Pfam" id="PF06724"/>
    </source>
</evidence>
<dbReference type="Proteomes" id="UP000218965">
    <property type="component" value="Chromosome"/>
</dbReference>
<evidence type="ECO:0000313" key="3">
    <source>
        <dbReference type="EMBL" id="BAU32378.1"/>
    </source>
</evidence>
<feature type="transmembrane region" description="Helical" evidence="1">
    <location>
        <begin position="150"/>
        <end position="173"/>
    </location>
</feature>
<dbReference type="AlphaFoldDB" id="A0A0U4WX58"/>
<dbReference type="OrthoDB" id="4552598at2"/>